<dbReference type="Pfam" id="PF00702">
    <property type="entry name" value="Hydrolase"/>
    <property type="match status" value="1"/>
</dbReference>
<reference evidence="1 2" key="1">
    <citation type="submission" date="2018-10" db="EMBL/GenBank/DDBJ databases">
        <title>Genomic Encyclopedia of Archaeal and Bacterial Type Strains, Phase II (KMG-II): from individual species to whole genera.</title>
        <authorList>
            <person name="Goeker M."/>
        </authorList>
    </citation>
    <scope>NUCLEOTIDE SEQUENCE [LARGE SCALE GENOMIC DNA]</scope>
    <source>
        <strain evidence="1 2">DSM 45657</strain>
    </source>
</reference>
<evidence type="ECO:0000313" key="2">
    <source>
        <dbReference type="Proteomes" id="UP000282454"/>
    </source>
</evidence>
<dbReference type="EMBL" id="RCDD01000005">
    <property type="protein sequence ID" value="RLK55018.1"/>
    <property type="molecule type" value="Genomic_DNA"/>
</dbReference>
<name>A0A421AYX3_9PSEU</name>
<accession>A0A421AYX3</accession>
<dbReference type="OrthoDB" id="9816564at2"/>
<protein>
    <recommendedName>
        <fullName evidence="3">HAD superfamily hydrolase</fullName>
    </recommendedName>
</protein>
<comment type="caution">
    <text evidence="1">The sequence shown here is derived from an EMBL/GenBank/DDBJ whole genome shotgun (WGS) entry which is preliminary data.</text>
</comment>
<dbReference type="SUPFAM" id="SSF56784">
    <property type="entry name" value="HAD-like"/>
    <property type="match status" value="1"/>
</dbReference>
<dbReference type="InterPro" id="IPR023214">
    <property type="entry name" value="HAD_sf"/>
</dbReference>
<proteinExistence type="predicted"/>
<dbReference type="RefSeq" id="WP_121393652.1">
    <property type="nucleotide sequence ID" value="NZ_RCDD01000005.1"/>
</dbReference>
<evidence type="ECO:0008006" key="3">
    <source>
        <dbReference type="Google" id="ProtNLM"/>
    </source>
</evidence>
<dbReference type="Proteomes" id="UP000282454">
    <property type="component" value="Unassembled WGS sequence"/>
</dbReference>
<dbReference type="Gene3D" id="3.40.50.1000">
    <property type="entry name" value="HAD superfamily/HAD-like"/>
    <property type="match status" value="1"/>
</dbReference>
<organism evidence="1 2">
    <name type="scientific">Actinokineospora cianjurensis</name>
    <dbReference type="NCBI Taxonomy" id="585224"/>
    <lineage>
        <taxon>Bacteria</taxon>
        <taxon>Bacillati</taxon>
        <taxon>Actinomycetota</taxon>
        <taxon>Actinomycetes</taxon>
        <taxon>Pseudonocardiales</taxon>
        <taxon>Pseudonocardiaceae</taxon>
        <taxon>Actinokineospora</taxon>
    </lineage>
</organism>
<keyword evidence="2" id="KW-1185">Reference proteome</keyword>
<gene>
    <name evidence="1" type="ORF">CLV68_5410</name>
</gene>
<dbReference type="AlphaFoldDB" id="A0A421AYX3"/>
<sequence length="881" mass="95581">MANSSPDSRIASHGQLGTVARMIADGSCSVLSLDVFDTVLWRRVPRPTDLFAVLAAHLRSTGQLPAWIGDAAFRRMRIAAEQTARARRESLGWEVSLFDIWAAMPAAVLEPVGLDELVAAEVRVERAFTVVDLDIAALIGAARDNGIPLVLVSDTYFTEEHLAHLLDRPEIGSLADVRVFRSHQHGVDKAHGLWEVVLGDLGLAAGQVLHIGDNPVADVEAAGELGLRAVFYERVDRDFQQVIEREAETLDSFGPFGDLVDPAHGDFGLTTLRARTLGARAASEPTAVETSWRYGAAVLGPVLTGFAEWVAAKAHEAGTPVVWCPMREGELLSVMIDNAARARGWAVRAKPVWLSRHVVSVATLDAEEPEAVREFLRPRHELTVRQLLETLHLQPGEVPELAGSLDAMFDNEHTISTVCAALTGTAHLRNRLAVMVTGARERLVRSLREAGALDGDELTLVDIGWGGTIQLQLSRLLHRVGIDIEPAGLYLATNERCTPVLLAGLRVEGYLGQAGHPREVIAAASRSPEVLEQSINALCGSLIDFTEGGEPVLGPVAGNATQLTERRAVQDGIRAFQENWYRYVATDKNWPLLTTAAPRLAAILTAVLRTPTAREASVLGNWQHDDNFGSAAVTRLIPADLVQAIPYLSPNDLDDLHMRDSFWPSLLAASDRKLAAAARAVAAGSLDPAVFEPSGKPFETHLRYRARDEVWHDGPRRRVRINHNGLSFARMGFASEDITHVSLAIPGRPALVRVDWIEARVIAGHDRVAKVLRWDDPADFADLTFAECTWLGGNLVEFDYPYSAVWLPLAARAGGTVSSGQVTIGFAMLPQPEPTIGPRLAAAAPRPRVADRLVAQYRTRGPVGVITGAARVAARKLTGER</sequence>
<dbReference type="InterPro" id="IPR036412">
    <property type="entry name" value="HAD-like_sf"/>
</dbReference>
<dbReference type="CDD" id="cd01427">
    <property type="entry name" value="HAD_like"/>
    <property type="match status" value="1"/>
</dbReference>
<evidence type="ECO:0000313" key="1">
    <source>
        <dbReference type="EMBL" id="RLK55018.1"/>
    </source>
</evidence>